<comment type="caution">
    <text evidence="9">The sequence shown here is derived from an EMBL/GenBank/DDBJ whole genome shotgun (WGS) entry which is preliminary data.</text>
</comment>
<evidence type="ECO:0000313" key="9">
    <source>
        <dbReference type="EMBL" id="GFO26062.1"/>
    </source>
</evidence>
<organism evidence="9 10">
    <name type="scientific">Plakobranchus ocellatus</name>
    <dbReference type="NCBI Taxonomy" id="259542"/>
    <lineage>
        <taxon>Eukaryota</taxon>
        <taxon>Metazoa</taxon>
        <taxon>Spiralia</taxon>
        <taxon>Lophotrochozoa</taxon>
        <taxon>Mollusca</taxon>
        <taxon>Gastropoda</taxon>
        <taxon>Heterobranchia</taxon>
        <taxon>Euthyneura</taxon>
        <taxon>Panpulmonata</taxon>
        <taxon>Sacoglossa</taxon>
        <taxon>Placobranchoidea</taxon>
        <taxon>Plakobranchidae</taxon>
        <taxon>Plakobranchus</taxon>
    </lineage>
</organism>
<reference evidence="9 10" key="1">
    <citation type="journal article" date="2021" name="Elife">
        <title>Chloroplast acquisition without the gene transfer in kleptoplastic sea slugs, Plakobranchus ocellatus.</title>
        <authorList>
            <person name="Maeda T."/>
            <person name="Takahashi S."/>
            <person name="Yoshida T."/>
            <person name="Shimamura S."/>
            <person name="Takaki Y."/>
            <person name="Nagai Y."/>
            <person name="Toyoda A."/>
            <person name="Suzuki Y."/>
            <person name="Arimoto A."/>
            <person name="Ishii H."/>
            <person name="Satoh N."/>
            <person name="Nishiyama T."/>
            <person name="Hasebe M."/>
            <person name="Maruyama T."/>
            <person name="Minagawa J."/>
            <person name="Obokata J."/>
            <person name="Shigenobu S."/>
        </authorList>
    </citation>
    <scope>NUCLEOTIDE SEQUENCE [LARGE SCALE GENOMIC DNA]</scope>
</reference>
<dbReference type="GO" id="GO:0005634">
    <property type="term" value="C:nucleus"/>
    <property type="evidence" value="ECO:0007669"/>
    <property type="project" value="UniProtKB-SubCell"/>
</dbReference>
<evidence type="ECO:0000256" key="1">
    <source>
        <dbReference type="ARBA" id="ARBA00001968"/>
    </source>
</evidence>
<gene>
    <name evidence="9" type="ORF">PoB_005256700</name>
</gene>
<dbReference type="InterPro" id="IPR027806">
    <property type="entry name" value="HARBI1_dom"/>
</dbReference>
<evidence type="ECO:0000259" key="8">
    <source>
        <dbReference type="Pfam" id="PF13359"/>
    </source>
</evidence>
<dbReference type="Pfam" id="PF13359">
    <property type="entry name" value="DDE_Tnp_4"/>
    <property type="match status" value="1"/>
</dbReference>
<dbReference type="InterPro" id="IPR045249">
    <property type="entry name" value="HARBI1-like"/>
</dbReference>
<keyword evidence="4" id="KW-0540">Nuclease</keyword>
<evidence type="ECO:0000256" key="7">
    <source>
        <dbReference type="ARBA" id="ARBA00023242"/>
    </source>
</evidence>
<comment type="subcellular location">
    <subcellularLocation>
        <location evidence="2">Nucleus</location>
    </subcellularLocation>
</comment>
<name>A0AAV4C3Y3_9GAST</name>
<keyword evidence="6" id="KW-0378">Hydrolase</keyword>
<protein>
    <submittedName>
        <fullName evidence="9">Protein antagonist of like heterochromatin protein 1</fullName>
    </submittedName>
</protein>
<evidence type="ECO:0000256" key="4">
    <source>
        <dbReference type="ARBA" id="ARBA00022722"/>
    </source>
</evidence>
<keyword evidence="5" id="KW-0479">Metal-binding</keyword>
<dbReference type="PANTHER" id="PTHR22930:SF269">
    <property type="entry name" value="NUCLEASE HARBI1-LIKE PROTEIN"/>
    <property type="match status" value="1"/>
</dbReference>
<dbReference type="AlphaFoldDB" id="A0AAV4C3Y3"/>
<proteinExistence type="inferred from homology"/>
<evidence type="ECO:0000256" key="5">
    <source>
        <dbReference type="ARBA" id="ARBA00022723"/>
    </source>
</evidence>
<keyword evidence="10" id="KW-1185">Reference proteome</keyword>
<dbReference type="GO" id="GO:0016787">
    <property type="term" value="F:hydrolase activity"/>
    <property type="evidence" value="ECO:0007669"/>
    <property type="project" value="UniProtKB-KW"/>
</dbReference>
<evidence type="ECO:0000256" key="2">
    <source>
        <dbReference type="ARBA" id="ARBA00004123"/>
    </source>
</evidence>
<dbReference type="PANTHER" id="PTHR22930">
    <property type="match status" value="1"/>
</dbReference>
<dbReference type="Proteomes" id="UP000735302">
    <property type="component" value="Unassembled WGS sequence"/>
</dbReference>
<evidence type="ECO:0000256" key="6">
    <source>
        <dbReference type="ARBA" id="ARBA00022801"/>
    </source>
</evidence>
<evidence type="ECO:0000256" key="3">
    <source>
        <dbReference type="ARBA" id="ARBA00006958"/>
    </source>
</evidence>
<sequence length="227" mass="25585">MIHKDPESRIWLVDSDSRNEDGMPAPDEVGKSILINLKDMADLNLFLASGETYTSLATQYRVGVTTFSRIVTEVCEAIWVTLQEHFMSFPKSAVEWEEKAVSYQQRWDYPHCVGAIDGKHVVIEAPANSGSLYYNYKHSFSMVLLAMVDVDYNYKFVYIDIDAYGKQPDDGIFAASSLGRALTPPNSLKFPQDALVPNAEELGSLPYVVDADEAFFYSDIPRKIFKL</sequence>
<comment type="cofactor">
    <cofactor evidence="1">
        <name>a divalent metal cation</name>
        <dbReference type="ChEBI" id="CHEBI:60240"/>
    </cofactor>
</comment>
<keyword evidence="7" id="KW-0539">Nucleus</keyword>
<dbReference type="EMBL" id="BLXT01005778">
    <property type="protein sequence ID" value="GFO26062.1"/>
    <property type="molecule type" value="Genomic_DNA"/>
</dbReference>
<accession>A0AAV4C3Y3</accession>
<feature type="domain" description="DDE Tnp4" evidence="8">
    <location>
        <begin position="116"/>
        <end position="188"/>
    </location>
</feature>
<comment type="similarity">
    <text evidence="3">Belongs to the HARBI1 family.</text>
</comment>
<dbReference type="GO" id="GO:0004518">
    <property type="term" value="F:nuclease activity"/>
    <property type="evidence" value="ECO:0007669"/>
    <property type="project" value="UniProtKB-KW"/>
</dbReference>
<dbReference type="GO" id="GO:0046872">
    <property type="term" value="F:metal ion binding"/>
    <property type="evidence" value="ECO:0007669"/>
    <property type="project" value="UniProtKB-KW"/>
</dbReference>
<evidence type="ECO:0000313" key="10">
    <source>
        <dbReference type="Proteomes" id="UP000735302"/>
    </source>
</evidence>